<sequence length="148" mass="15191">MSPARPSPRAVSLALAVFVASLVPAADAQITYRRRRTGLAGRVIAGIAVACVVGFLLFLLLLWMCCRRRGARGAPGSTAAPPRPGLLGRLPCFGGRSRRAQGTANTGNRYDAGPGFAKGAGGPTAPPQTYGNGQAAGQPFVGGFKQEV</sequence>
<accession>A0ACB8S5Z3</accession>
<protein>
    <submittedName>
        <fullName evidence="1">Uncharacterized protein</fullName>
    </submittedName>
</protein>
<dbReference type="Proteomes" id="UP000814033">
    <property type="component" value="Unassembled WGS sequence"/>
</dbReference>
<reference evidence="1" key="1">
    <citation type="submission" date="2021-02" db="EMBL/GenBank/DDBJ databases">
        <authorList>
            <consortium name="DOE Joint Genome Institute"/>
            <person name="Ahrendt S."/>
            <person name="Looney B.P."/>
            <person name="Miyauchi S."/>
            <person name="Morin E."/>
            <person name="Drula E."/>
            <person name="Courty P.E."/>
            <person name="Chicoki N."/>
            <person name="Fauchery L."/>
            <person name="Kohler A."/>
            <person name="Kuo A."/>
            <person name="Labutti K."/>
            <person name="Pangilinan J."/>
            <person name="Lipzen A."/>
            <person name="Riley R."/>
            <person name="Andreopoulos W."/>
            <person name="He G."/>
            <person name="Johnson J."/>
            <person name="Barry K.W."/>
            <person name="Grigoriev I.V."/>
            <person name="Nagy L."/>
            <person name="Hibbett D."/>
            <person name="Henrissat B."/>
            <person name="Matheny P.B."/>
            <person name="Labbe J."/>
            <person name="Martin F."/>
        </authorList>
    </citation>
    <scope>NUCLEOTIDE SEQUENCE</scope>
    <source>
        <strain evidence="1">FP105234-sp</strain>
    </source>
</reference>
<evidence type="ECO:0000313" key="2">
    <source>
        <dbReference type="Proteomes" id="UP000814033"/>
    </source>
</evidence>
<reference evidence="1" key="2">
    <citation type="journal article" date="2022" name="New Phytol.">
        <title>Evolutionary transition to the ectomycorrhizal habit in the genomes of a hyperdiverse lineage of mushroom-forming fungi.</title>
        <authorList>
            <person name="Looney B."/>
            <person name="Miyauchi S."/>
            <person name="Morin E."/>
            <person name="Drula E."/>
            <person name="Courty P.E."/>
            <person name="Kohler A."/>
            <person name="Kuo A."/>
            <person name="LaButti K."/>
            <person name="Pangilinan J."/>
            <person name="Lipzen A."/>
            <person name="Riley R."/>
            <person name="Andreopoulos W."/>
            <person name="He G."/>
            <person name="Johnson J."/>
            <person name="Nolan M."/>
            <person name="Tritt A."/>
            <person name="Barry K.W."/>
            <person name="Grigoriev I.V."/>
            <person name="Nagy L.G."/>
            <person name="Hibbett D."/>
            <person name="Henrissat B."/>
            <person name="Matheny P.B."/>
            <person name="Labbe J."/>
            <person name="Martin F.M."/>
        </authorList>
    </citation>
    <scope>NUCLEOTIDE SEQUENCE</scope>
    <source>
        <strain evidence="1">FP105234-sp</strain>
    </source>
</reference>
<keyword evidence="2" id="KW-1185">Reference proteome</keyword>
<organism evidence="1 2">
    <name type="scientific">Auriscalpium vulgare</name>
    <dbReference type="NCBI Taxonomy" id="40419"/>
    <lineage>
        <taxon>Eukaryota</taxon>
        <taxon>Fungi</taxon>
        <taxon>Dikarya</taxon>
        <taxon>Basidiomycota</taxon>
        <taxon>Agaricomycotina</taxon>
        <taxon>Agaricomycetes</taxon>
        <taxon>Russulales</taxon>
        <taxon>Auriscalpiaceae</taxon>
        <taxon>Auriscalpium</taxon>
    </lineage>
</organism>
<comment type="caution">
    <text evidence="1">The sequence shown here is derived from an EMBL/GenBank/DDBJ whole genome shotgun (WGS) entry which is preliminary data.</text>
</comment>
<gene>
    <name evidence="1" type="ORF">FA95DRAFT_1675971</name>
</gene>
<dbReference type="EMBL" id="MU275852">
    <property type="protein sequence ID" value="KAI0051475.1"/>
    <property type="molecule type" value="Genomic_DNA"/>
</dbReference>
<name>A0ACB8S5Z3_9AGAM</name>
<evidence type="ECO:0000313" key="1">
    <source>
        <dbReference type="EMBL" id="KAI0051475.1"/>
    </source>
</evidence>
<proteinExistence type="predicted"/>